<protein>
    <submittedName>
        <fullName evidence="2">MBL fold metallo-hydrolase</fullName>
    </submittedName>
</protein>
<dbReference type="InterPro" id="IPR050855">
    <property type="entry name" value="NDM-1-like"/>
</dbReference>
<keyword evidence="3" id="KW-1185">Reference proteome</keyword>
<evidence type="ECO:0000313" key="2">
    <source>
        <dbReference type="EMBL" id="MCX2975223.1"/>
    </source>
</evidence>
<accession>A0ABT3SYY8</accession>
<name>A0ABT3SYY8_9GAMM</name>
<dbReference type="RefSeq" id="WP_279253873.1">
    <property type="nucleotide sequence ID" value="NZ_SHNP01000006.1"/>
</dbReference>
<comment type="caution">
    <text evidence="2">The sequence shown here is derived from an EMBL/GenBank/DDBJ whole genome shotgun (WGS) entry which is preliminary data.</text>
</comment>
<evidence type="ECO:0000259" key="1">
    <source>
        <dbReference type="SMART" id="SM00849"/>
    </source>
</evidence>
<dbReference type="Gene3D" id="3.60.15.10">
    <property type="entry name" value="Ribonuclease Z/Hydroxyacylglutathione hydrolase-like"/>
    <property type="match status" value="1"/>
</dbReference>
<gene>
    <name evidence="2" type="ORF">EYC87_16705</name>
</gene>
<dbReference type="SUPFAM" id="SSF56281">
    <property type="entry name" value="Metallo-hydrolase/oxidoreductase"/>
    <property type="match status" value="1"/>
</dbReference>
<dbReference type="InterPro" id="IPR001279">
    <property type="entry name" value="Metallo-B-lactamas"/>
</dbReference>
<proteinExistence type="predicted"/>
<dbReference type="SMART" id="SM00849">
    <property type="entry name" value="Lactamase_B"/>
    <property type="match status" value="1"/>
</dbReference>
<feature type="domain" description="Metallo-beta-lactamase" evidence="1">
    <location>
        <begin position="87"/>
        <end position="250"/>
    </location>
</feature>
<organism evidence="2 3">
    <name type="scientific">Candidatus Seongchinamella marina</name>
    <dbReference type="NCBI Taxonomy" id="2518990"/>
    <lineage>
        <taxon>Bacteria</taxon>
        <taxon>Pseudomonadati</taxon>
        <taxon>Pseudomonadota</taxon>
        <taxon>Gammaproteobacteria</taxon>
        <taxon>Cellvibrionales</taxon>
        <taxon>Halieaceae</taxon>
        <taxon>Seongchinamella</taxon>
    </lineage>
</organism>
<dbReference type="PANTHER" id="PTHR42951">
    <property type="entry name" value="METALLO-BETA-LACTAMASE DOMAIN-CONTAINING"/>
    <property type="match status" value="1"/>
</dbReference>
<dbReference type="Pfam" id="PF00753">
    <property type="entry name" value="Lactamase_B"/>
    <property type="match status" value="1"/>
</dbReference>
<dbReference type="Proteomes" id="UP001143307">
    <property type="component" value="Unassembled WGS sequence"/>
</dbReference>
<sequence length="323" mass="36062">MANCSFFTDNVNLLVKLRSFVRFDRCLALACTVFATVAFSAQPMLQDKQWNHGSADCAVNKDPAIEVHSYSSTSYILRQNKCQSFEAPFMYLLIGEDSALLLDTGATADAVAFPLYETVNALVGEKHLLVVHSHGHRDHIAADPQFDNREGVTLVTAGGSGYLETLGIMNWPDGEGRVDLGGRELRVIPVPGHQEESIAIYDPETQWLLTGDTVYPGLIYVKNWDDYRMSIARLARFASANDVSMVLGAHIEVTHRQGEYYPVGTSYQPEEAPLPINPATLSLMHTELEKLPKANEVELARLRIIPMNLMQRTLTDFARWMMK</sequence>
<dbReference type="InterPro" id="IPR036866">
    <property type="entry name" value="RibonucZ/Hydroxyglut_hydro"/>
</dbReference>
<reference evidence="2" key="1">
    <citation type="submission" date="2019-02" db="EMBL/GenBank/DDBJ databases">
        <authorList>
            <person name="Li S.-H."/>
        </authorList>
    </citation>
    <scope>NUCLEOTIDE SEQUENCE</scope>
    <source>
        <strain evidence="2">IMCC8485</strain>
    </source>
</reference>
<dbReference type="EMBL" id="SHNP01000006">
    <property type="protein sequence ID" value="MCX2975223.1"/>
    <property type="molecule type" value="Genomic_DNA"/>
</dbReference>
<evidence type="ECO:0000313" key="3">
    <source>
        <dbReference type="Proteomes" id="UP001143307"/>
    </source>
</evidence>